<evidence type="ECO:0000313" key="1">
    <source>
        <dbReference type="EMBL" id="RDH39854.1"/>
    </source>
</evidence>
<reference evidence="1 2" key="2">
    <citation type="journal article" date="2018" name="J. Invertebr. Pathol.">
        <title>'Candidatus Aquirickettsiella gammari' (Gammaproteobacteria: Legionellales: Coxiellaceae): A bacterial pathogen of the freshwater crustacean Gammarus fossarum (Malacostraca: Amphipoda).</title>
        <authorList>
            <person name="Bojko J."/>
            <person name="Dunn A.M."/>
            <person name="Stebbing P.D."/>
            <person name="van Aerle R."/>
            <person name="Bacela-Spychalska K."/>
            <person name="Bean T.P."/>
            <person name="Urrutia A."/>
            <person name="Stentiford G.D."/>
        </authorList>
    </citation>
    <scope>NUCLEOTIDE SEQUENCE [LARGE SCALE GENOMIC DNA]</scope>
    <source>
        <strain evidence="1">RA15029</strain>
    </source>
</reference>
<keyword evidence="2" id="KW-1185">Reference proteome</keyword>
<dbReference type="EMBL" id="NMOS02000032">
    <property type="protein sequence ID" value="RDH39854.1"/>
    <property type="molecule type" value="Genomic_DNA"/>
</dbReference>
<reference evidence="1 2" key="1">
    <citation type="journal article" date="2017" name="Int. J. Syst. Evol. Microbiol.">
        <title>Aquarickettsiella crustaci n. gen. n. sp. (Gammaproteobacteria: Legionellales: Coxiellaceae); a bacterial pathogen of the freshwater crustacean: Gammarus fossarum (Malacostraca: Amphipoda).</title>
        <authorList>
            <person name="Bojko J."/>
            <person name="Dunn A.M."/>
            <person name="Stebbing P.D."/>
            <person name="Van Aerle R."/>
            <person name="Bacela-Spychalska K."/>
            <person name="Bean T.P."/>
            <person name="Stentiford G.D."/>
        </authorList>
    </citation>
    <scope>NUCLEOTIDE SEQUENCE [LARGE SCALE GENOMIC DNA]</scope>
    <source>
        <strain evidence="1">RA15029</strain>
    </source>
</reference>
<accession>A0A370CHD0</accession>
<dbReference type="Proteomes" id="UP000226429">
    <property type="component" value="Unassembled WGS sequence"/>
</dbReference>
<dbReference type="AlphaFoldDB" id="A0A370CHD0"/>
<comment type="caution">
    <text evidence="1">The sequence shown here is derived from an EMBL/GenBank/DDBJ whole genome shotgun (WGS) entry which is preliminary data.</text>
</comment>
<evidence type="ECO:0000313" key="2">
    <source>
        <dbReference type="Proteomes" id="UP000226429"/>
    </source>
</evidence>
<sequence length="113" mass="12924">MTATGRISQFTHLKQPASTYLSQIDILVKNLYKLKDKLTEVLFNIETKACYCHNALDKGDIPLATLKELPSSYSKEFFFLEGMIIELLKRKKILNEHYKTYSVALAELEVAHG</sequence>
<protein>
    <submittedName>
        <fullName evidence="1">Uncharacterized protein</fullName>
    </submittedName>
</protein>
<proteinExistence type="predicted"/>
<name>A0A370CHD0_9COXI</name>
<gene>
    <name evidence="1" type="ORF">CFE62_006840</name>
</gene>
<organism evidence="1 2">
    <name type="scientific">Candidatus Aquirickettsiella gammari</name>
    <dbReference type="NCBI Taxonomy" id="2016198"/>
    <lineage>
        <taxon>Bacteria</taxon>
        <taxon>Pseudomonadati</taxon>
        <taxon>Pseudomonadota</taxon>
        <taxon>Gammaproteobacteria</taxon>
        <taxon>Legionellales</taxon>
        <taxon>Coxiellaceae</taxon>
        <taxon>Candidatus Aquirickettsiella</taxon>
    </lineage>
</organism>